<reference evidence="7 8" key="1">
    <citation type="submission" date="2018-01" db="EMBL/GenBank/DDBJ databases">
        <title>Whole genome analyses suggest that Burkholderia sensu lato contains two further novel genera in the rhizoxinica-symbiotica group Mycetohabitans gen. nov., and Trinickia gen. nov.: implications for the evolution of diazotrophy and nodulation in the Burkholderiaceae.</title>
        <authorList>
            <person name="Estrada-de los Santos P."/>
            <person name="Palmer M."/>
            <person name="Chavez-Ramirez B."/>
            <person name="Beukes C."/>
            <person name="Steenkamp E.T."/>
            <person name="Hirsch A.M."/>
            <person name="Manyaka P."/>
            <person name="Maluk M."/>
            <person name="Lafos M."/>
            <person name="Crook M."/>
            <person name="Gross E."/>
            <person name="Simon M.F."/>
            <person name="Bueno dos Reis Junior F."/>
            <person name="Poole P.S."/>
            <person name="Venter S.N."/>
            <person name="James E.K."/>
        </authorList>
    </citation>
    <scope>NUCLEOTIDE SEQUENCE [LARGE SCALE GENOMIC DNA]</scope>
    <source>
        <strain evidence="7 8">GP25-8</strain>
    </source>
</reference>
<dbReference type="EMBL" id="PNYB01000002">
    <property type="protein sequence ID" value="PMS27864.1"/>
    <property type="molecule type" value="Genomic_DNA"/>
</dbReference>
<dbReference type="SUPFAM" id="SSF56235">
    <property type="entry name" value="N-terminal nucleophile aminohydrolases (Ntn hydrolases)"/>
    <property type="match status" value="1"/>
</dbReference>
<sequence>MMLKWIAALFALISAAGVLAFSLSLPSLDGAAPASGLQANVSIARDAEGVPTISGATREDVAYATGFAHAQDRFFQMDLLRRSSAGTLAALIGPAALKVDRERRIYGFDALAGRALARLSPADRRILERYAAGVNAGLAALRVRPFEYLVLRTKPQPWRPEDSLLVIWSMYFELQGNLLHREFARGWLRAHTDAQALRTLLPECSGWDAPLDAPSMQCGATPIDGAAPEWFGGPSPSAQAVAVLHERDALSDLPFGTATGSNAWAVSGKHSTTGSAIVANDMHLGLRLPNIWYRAVLEYPASMGKLRRIVGVTLPGTPAVVAGSNGAVAWGFSNRYGDYLDLVQLQSDSHHPDAYRTANGWAPLRFREEVLRVRGAPDETIRVAQTDLGPVWQAGDRRYAVRWIAEDEGAVNLNLLRAEAAADVPEALAAGQAAGIPAQNLIVGDVAGNVGWTIAGAMPDRRASFEATFPYASDAPTKGWRSRLPADDHPSIVNPASGLLWSANSRQLAGAGYDVIGDGGADPGARARQIRDDLAARPSFDEAAAYAPGLDDRALFMSAWRERALRALDERALANHPQRAEFKRLLLERWDGCACVGSVAYRLSRRYLSSLYAELFGEADREMRKLDPSASFAQATSRWPTVLARLVDQQPSNWLPLRRKTWREIELAAIDDSIARLTRGGAALKDATWGQSNTAHIVHPFAAVFPALSRWLAAPADALPGDGNMPRVATPTFGQSERMVISPGHEDLGIFNMPGGQSGHPMSAYFLAGHEAWVEGRKTPLLPGPRVHLLVLTPAEARGEKPARVPGSH</sequence>
<organism evidence="7 8">
    <name type="scientific">Trinickia soli</name>
    <dbReference type="NCBI Taxonomy" id="380675"/>
    <lineage>
        <taxon>Bacteria</taxon>
        <taxon>Pseudomonadati</taxon>
        <taxon>Pseudomonadota</taxon>
        <taxon>Betaproteobacteria</taxon>
        <taxon>Burkholderiales</taxon>
        <taxon>Burkholderiaceae</taxon>
        <taxon>Trinickia</taxon>
    </lineage>
</organism>
<dbReference type="AlphaFoldDB" id="A0A2N7WES6"/>
<evidence type="ECO:0000256" key="3">
    <source>
        <dbReference type="ARBA" id="ARBA00023145"/>
    </source>
</evidence>
<gene>
    <name evidence="7" type="ORF">C0Z19_03030</name>
</gene>
<dbReference type="Gene3D" id="3.60.20.10">
    <property type="entry name" value="Glutamine Phosphoribosylpyrophosphate, subunit 1, domain 1"/>
    <property type="match status" value="1"/>
</dbReference>
<keyword evidence="6" id="KW-0732">Signal</keyword>
<dbReference type="PANTHER" id="PTHR34218:SF4">
    <property type="entry name" value="ACYL-HOMOSERINE LACTONE ACYLASE QUIP"/>
    <property type="match status" value="1"/>
</dbReference>
<feature type="binding site" evidence="5">
    <location>
        <position position="182"/>
    </location>
    <ligand>
        <name>Ca(2+)</name>
        <dbReference type="ChEBI" id="CHEBI:29108"/>
    </ligand>
</feature>
<proteinExistence type="inferred from homology"/>
<feature type="active site" description="Nucleophile" evidence="4">
    <location>
        <position position="261"/>
    </location>
</feature>
<evidence type="ECO:0000256" key="1">
    <source>
        <dbReference type="ARBA" id="ARBA00006586"/>
    </source>
</evidence>
<feature type="chain" id="PRO_5014633792" evidence="6">
    <location>
        <begin position="21"/>
        <end position="809"/>
    </location>
</feature>
<protein>
    <submittedName>
        <fullName evidence="7">Penicillin acylase family protein</fullName>
    </submittedName>
</protein>
<feature type="binding site" evidence="5">
    <location>
        <position position="338"/>
    </location>
    <ligand>
        <name>Ca(2+)</name>
        <dbReference type="ChEBI" id="CHEBI:29108"/>
    </ligand>
</feature>
<dbReference type="Gene3D" id="1.10.1400.10">
    <property type="match status" value="1"/>
</dbReference>
<evidence type="ECO:0000313" key="8">
    <source>
        <dbReference type="Proteomes" id="UP000235347"/>
    </source>
</evidence>
<comment type="cofactor">
    <cofactor evidence="5">
        <name>Ca(2+)</name>
        <dbReference type="ChEBI" id="CHEBI:29108"/>
    </cofactor>
    <text evidence="5">Binds 1 Ca(2+) ion per dimer.</text>
</comment>
<accession>A0A2N7WES6</accession>
<dbReference type="Pfam" id="PF01804">
    <property type="entry name" value="Penicil_amidase"/>
    <property type="match status" value="1"/>
</dbReference>
<dbReference type="InterPro" id="IPR002692">
    <property type="entry name" value="S45"/>
</dbReference>
<dbReference type="GO" id="GO:0016811">
    <property type="term" value="F:hydrolase activity, acting on carbon-nitrogen (but not peptide) bonds, in linear amides"/>
    <property type="evidence" value="ECO:0007669"/>
    <property type="project" value="InterPro"/>
</dbReference>
<feature type="binding site" evidence="5">
    <location>
        <position position="341"/>
    </location>
    <ligand>
        <name>Ca(2+)</name>
        <dbReference type="ChEBI" id="CHEBI:29108"/>
    </ligand>
</feature>
<dbReference type="InterPro" id="IPR023343">
    <property type="entry name" value="Penicillin_amidase_dom1"/>
</dbReference>
<evidence type="ECO:0000256" key="4">
    <source>
        <dbReference type="PIRSR" id="PIRSR001227-1"/>
    </source>
</evidence>
<dbReference type="InterPro" id="IPR043147">
    <property type="entry name" value="Penicillin_amidase_A-knob"/>
</dbReference>
<evidence type="ECO:0000256" key="2">
    <source>
        <dbReference type="ARBA" id="ARBA00022801"/>
    </source>
</evidence>
<dbReference type="CDD" id="cd03747">
    <property type="entry name" value="Ntn_PGA_like"/>
    <property type="match status" value="1"/>
</dbReference>
<dbReference type="PIRSF" id="PIRSF001227">
    <property type="entry name" value="Pen_acylase"/>
    <property type="match status" value="1"/>
</dbReference>
<dbReference type="Gene3D" id="2.30.120.10">
    <property type="match status" value="1"/>
</dbReference>
<dbReference type="Proteomes" id="UP000235347">
    <property type="component" value="Unassembled WGS sequence"/>
</dbReference>
<keyword evidence="2" id="KW-0378">Hydrolase</keyword>
<dbReference type="InterPro" id="IPR043146">
    <property type="entry name" value="Penicillin_amidase_N_B-knob"/>
</dbReference>
<name>A0A2N7WES6_9BURK</name>
<dbReference type="GO" id="GO:0017000">
    <property type="term" value="P:antibiotic biosynthetic process"/>
    <property type="evidence" value="ECO:0007669"/>
    <property type="project" value="InterPro"/>
</dbReference>
<evidence type="ECO:0000256" key="6">
    <source>
        <dbReference type="SAM" id="SignalP"/>
    </source>
</evidence>
<keyword evidence="5" id="KW-0479">Metal-binding</keyword>
<comment type="similarity">
    <text evidence="1">Belongs to the peptidase S45 family.</text>
</comment>
<feature type="signal peptide" evidence="6">
    <location>
        <begin position="1"/>
        <end position="20"/>
    </location>
</feature>
<dbReference type="PANTHER" id="PTHR34218">
    <property type="entry name" value="PEPTIDASE S45 PENICILLIN AMIDASE"/>
    <property type="match status" value="1"/>
</dbReference>
<dbReference type="Gene3D" id="1.10.439.10">
    <property type="entry name" value="Penicillin Amidohydrolase, domain 1"/>
    <property type="match status" value="1"/>
</dbReference>
<evidence type="ECO:0000313" key="7">
    <source>
        <dbReference type="EMBL" id="PMS27864.1"/>
    </source>
</evidence>
<dbReference type="InterPro" id="IPR014395">
    <property type="entry name" value="Pen/GL7ACA/AHL_acylase"/>
</dbReference>
<evidence type="ECO:0000256" key="5">
    <source>
        <dbReference type="PIRSR" id="PIRSR001227-2"/>
    </source>
</evidence>
<keyword evidence="8" id="KW-1185">Reference proteome</keyword>
<keyword evidence="3" id="KW-0865">Zymogen</keyword>
<dbReference type="InterPro" id="IPR029055">
    <property type="entry name" value="Ntn_hydrolases_N"/>
</dbReference>
<dbReference type="GO" id="GO:0046872">
    <property type="term" value="F:metal ion binding"/>
    <property type="evidence" value="ECO:0007669"/>
    <property type="project" value="UniProtKB-KW"/>
</dbReference>
<comment type="caution">
    <text evidence="7">The sequence shown here is derived from an EMBL/GenBank/DDBJ whole genome shotgun (WGS) entry which is preliminary data.</text>
</comment>
<keyword evidence="5" id="KW-0106">Calcium</keyword>